<name>A0A8D7AID2_MUSAM</name>
<organism evidence="2">
    <name type="scientific">Musa acuminata subsp. malaccensis</name>
    <name type="common">Wild banana</name>
    <name type="synonym">Musa malaccensis</name>
    <dbReference type="NCBI Taxonomy" id="214687"/>
    <lineage>
        <taxon>Eukaryota</taxon>
        <taxon>Viridiplantae</taxon>
        <taxon>Streptophyta</taxon>
        <taxon>Embryophyta</taxon>
        <taxon>Tracheophyta</taxon>
        <taxon>Spermatophyta</taxon>
        <taxon>Magnoliopsida</taxon>
        <taxon>Liliopsida</taxon>
        <taxon>Zingiberales</taxon>
        <taxon>Musaceae</taxon>
        <taxon>Musa</taxon>
    </lineage>
</organism>
<protein>
    <submittedName>
        <fullName evidence="2">(wild Malaysian banana) hypothetical protein</fullName>
    </submittedName>
</protein>
<feature type="compositionally biased region" description="Low complexity" evidence="1">
    <location>
        <begin position="11"/>
        <end position="27"/>
    </location>
</feature>
<proteinExistence type="predicted"/>
<evidence type="ECO:0000313" key="2">
    <source>
        <dbReference type="EMBL" id="CAG1849785.1"/>
    </source>
</evidence>
<accession>A0A8D7AID2</accession>
<reference evidence="2" key="1">
    <citation type="submission" date="2021-03" db="EMBL/GenBank/DDBJ databases">
        <authorList>
            <consortium name="Genoscope - CEA"/>
            <person name="William W."/>
        </authorList>
    </citation>
    <scope>NUCLEOTIDE SEQUENCE</scope>
    <source>
        <strain evidence="2">Doubled-haploid Pahang</strain>
    </source>
</reference>
<dbReference type="AlphaFoldDB" id="A0A8D7AID2"/>
<gene>
    <name evidence="2" type="ORF">GSMUA_213710.1</name>
</gene>
<sequence length="122" mass="12936">MARDRWRNAWPRRPSSHPSPLHGGAPRRPCPRPGTQGKTPRPAGRGRWPAASSGLPTGVARPLHPPGYRCVPVPPRRTPVRCGASWATAASSAWPTGVAAWPPASGVGWNDDVAEVNRSSSA</sequence>
<evidence type="ECO:0000256" key="1">
    <source>
        <dbReference type="SAM" id="MobiDB-lite"/>
    </source>
</evidence>
<dbReference type="EMBL" id="HG996468">
    <property type="protein sequence ID" value="CAG1849785.1"/>
    <property type="molecule type" value="Genomic_DNA"/>
</dbReference>
<feature type="region of interest" description="Disordered" evidence="1">
    <location>
        <begin position="1"/>
        <end position="66"/>
    </location>
</feature>